<protein>
    <submittedName>
        <fullName evidence="6">Oxidoreductase</fullName>
    </submittedName>
    <submittedName>
        <fullName evidence="5">Terminase, ATPase subunit</fullName>
    </submittedName>
</protein>
<evidence type="ECO:0000313" key="5">
    <source>
        <dbReference type="EMBL" id="ANW91935.1"/>
    </source>
</evidence>
<sequence>MNARQDVEIAQNIDPRLSARALYWQGWKITAIARHLGIKPATVHSWKQRGNWDGGSPMQRVAASAEARLIQLVNLPAKSDGVYKEMRQLSALIAATDKMPSEAARAPKPDNRFAGADKPPFDSVPTIDSPPRERKGRTERAGRVRSVEKPPKNYIAPEQQQRMIEIFNEQCFDYQKYWGEMHRARRFRNILKSRQIGATFYFAREAFLTSLKTGINSIFLSASRAQAYQFRQYILNLCRMVDVELKGGDVISLHNGAELHFLGTNSRTAQGRNGNLYVDEYFWIPDFERLQTLAEPMASQKHLKTTYFSTPSSEGHPAYGFWSGAMFNEGRPPKEHIKLDLSHAALKRGRLDADAQWRQIVTIHDAQEAGCDLFDIDYLRQRNSPDKFAQLFECQFMPDGEGVFGFAQLQACGEESWDWAWYKPERARPAGNLPVWVGYDPSYTADASGLVVAVPPQNNGEPFYILETALIPGTDFESQAANIRKITERYNVSKIVIDANGIGAAVFDLVRKFYPPVIGMTYTPDIKGMMVLKTQNLLKNKRIKWDAGNIDLQMAFLSVRRSVTASGRNITYESVRSKTASHGDLAWAAMMLFYQEPLDNIVGGRFEIDF</sequence>
<dbReference type="RefSeq" id="WP_065821493.1">
    <property type="nucleotide sequence ID" value="NZ_CP012393.1"/>
</dbReference>
<evidence type="ECO:0000259" key="4">
    <source>
        <dbReference type="Pfam" id="PF17289"/>
    </source>
</evidence>
<dbReference type="InterPro" id="IPR010332">
    <property type="entry name" value="ATPase_terminase-su_N"/>
</dbReference>
<evidence type="ECO:0000256" key="1">
    <source>
        <dbReference type="ARBA" id="ARBA00022612"/>
    </source>
</evidence>
<evidence type="ECO:0000313" key="6">
    <source>
        <dbReference type="EMBL" id="RQK77910.1"/>
    </source>
</evidence>
<accession>A0A425B218</accession>
<feature type="domain" description="Terminase ATPase subunit N-terminal" evidence="3">
    <location>
        <begin position="14"/>
        <end position="71"/>
    </location>
</feature>
<dbReference type="InterPro" id="IPR027417">
    <property type="entry name" value="P-loop_NTPase"/>
</dbReference>
<dbReference type="EMBL" id="CP012393">
    <property type="protein sequence ID" value="ANW91935.1"/>
    <property type="molecule type" value="Genomic_DNA"/>
</dbReference>
<evidence type="ECO:0000259" key="3">
    <source>
        <dbReference type="Pfam" id="PF06056"/>
    </source>
</evidence>
<dbReference type="Gene3D" id="3.40.50.300">
    <property type="entry name" value="P-loop containing nucleotide triphosphate hydrolases"/>
    <property type="match status" value="1"/>
</dbReference>
<dbReference type="Pfam" id="PF06056">
    <property type="entry name" value="Terminase_5"/>
    <property type="match status" value="1"/>
</dbReference>
<dbReference type="InterPro" id="IPR009057">
    <property type="entry name" value="Homeodomain-like_sf"/>
</dbReference>
<dbReference type="EMBL" id="NWZY01000019">
    <property type="protein sequence ID" value="RQK77910.1"/>
    <property type="molecule type" value="Genomic_DNA"/>
</dbReference>
<dbReference type="Proteomes" id="UP000092966">
    <property type="component" value="Chromosome"/>
</dbReference>
<dbReference type="Proteomes" id="UP000283666">
    <property type="component" value="Unassembled WGS sequence"/>
</dbReference>
<dbReference type="Gene3D" id="3.30.420.240">
    <property type="match status" value="1"/>
</dbReference>
<feature type="region of interest" description="Disordered" evidence="2">
    <location>
        <begin position="100"/>
        <end position="151"/>
    </location>
</feature>
<keyword evidence="1" id="KW-1188">Viral release from host cell</keyword>
<feature type="domain" description="Terminase large subunit gp17-like C-terminal" evidence="4">
    <location>
        <begin position="437"/>
        <end position="593"/>
    </location>
</feature>
<dbReference type="Pfam" id="PF17289">
    <property type="entry name" value="Terminase_6C"/>
    <property type="match status" value="1"/>
</dbReference>
<dbReference type="InterPro" id="IPR035421">
    <property type="entry name" value="Terminase_6C"/>
</dbReference>
<evidence type="ECO:0000256" key="2">
    <source>
        <dbReference type="SAM" id="MobiDB-lite"/>
    </source>
</evidence>
<evidence type="ECO:0000313" key="8">
    <source>
        <dbReference type="Proteomes" id="UP000283666"/>
    </source>
</evidence>
<proteinExistence type="predicted"/>
<dbReference type="Pfam" id="PF03237">
    <property type="entry name" value="Terminase_6N"/>
    <property type="match status" value="1"/>
</dbReference>
<reference evidence="6 8" key="2">
    <citation type="submission" date="2017-09" db="EMBL/GenBank/DDBJ databases">
        <title>Phenotypic and genotypic characterization of Colombian isolates of Neisseria meningitidis recovered from invasive disease.</title>
        <authorList>
            <person name="Duarte C."/>
            <person name="Gabastou J.M."/>
            <person name="Moreno J."/>
        </authorList>
    </citation>
    <scope>NUCLEOTIDE SEQUENCE [LARGE SCALE GENOMIC DNA]</scope>
    <source>
        <strain evidence="6 8">INS-Nm1012</strain>
    </source>
</reference>
<reference evidence="5 7" key="1">
    <citation type="submission" date="2015-07" db="EMBL/GenBank/DDBJ databases">
        <title>Comparative genome sequencing reveals within-host evolution of Neisseria meningitidis during.</title>
        <authorList>
            <person name="Klughammer J."/>
            <person name="Dittrich M."/>
            <person name="Mueller T."/>
            <person name="Blom J."/>
            <person name="Goesmann A."/>
            <person name="Vogel U."/>
            <person name="Frosch M."/>
            <person name="Bock C."/>
            <person name="Schoen C."/>
        </authorList>
    </citation>
    <scope>NUCLEOTIDE SEQUENCE [LARGE SCALE GENOMIC DNA]</scope>
    <source>
        <strain evidence="5 7">DE8555</strain>
    </source>
</reference>
<dbReference type="SUPFAM" id="SSF46689">
    <property type="entry name" value="Homeodomain-like"/>
    <property type="match status" value="1"/>
</dbReference>
<name>A0A425B218_NEIME</name>
<evidence type="ECO:0000313" key="7">
    <source>
        <dbReference type="Proteomes" id="UP000092966"/>
    </source>
</evidence>
<dbReference type="AlphaFoldDB" id="A0A425B218"/>
<organism evidence="6 8">
    <name type="scientific">Neisseria meningitidis</name>
    <dbReference type="NCBI Taxonomy" id="487"/>
    <lineage>
        <taxon>Bacteria</taxon>
        <taxon>Pseudomonadati</taxon>
        <taxon>Pseudomonadota</taxon>
        <taxon>Betaproteobacteria</taxon>
        <taxon>Neisseriales</taxon>
        <taxon>Neisseriaceae</taxon>
        <taxon>Neisseria</taxon>
    </lineage>
</organism>
<feature type="compositionally biased region" description="Basic and acidic residues" evidence="2">
    <location>
        <begin position="130"/>
        <end position="151"/>
    </location>
</feature>
<gene>
    <name evidence="6" type="ORF">COH52_07570</name>
    <name evidence="5" type="ORF">DE8555_1391</name>
</gene>